<accession>A0ABZ1LPG0</accession>
<protein>
    <recommendedName>
        <fullName evidence="3">DUF3558 domain-containing protein</fullName>
    </recommendedName>
</protein>
<gene>
    <name evidence="1" type="ORF">OG814_39930</name>
</gene>
<dbReference type="Proteomes" id="UP001622594">
    <property type="component" value="Chromosome"/>
</dbReference>
<organism evidence="1 2">
    <name type="scientific">Streptomyces zaomyceticus</name>
    <dbReference type="NCBI Taxonomy" id="68286"/>
    <lineage>
        <taxon>Bacteria</taxon>
        <taxon>Bacillati</taxon>
        <taxon>Actinomycetota</taxon>
        <taxon>Actinomycetes</taxon>
        <taxon>Kitasatosporales</taxon>
        <taxon>Streptomycetaceae</taxon>
        <taxon>Streptomyces</taxon>
    </lineage>
</organism>
<keyword evidence="2" id="KW-1185">Reference proteome</keyword>
<dbReference type="EMBL" id="CP108188">
    <property type="protein sequence ID" value="WTR75004.1"/>
    <property type="molecule type" value="Genomic_DNA"/>
</dbReference>
<proteinExistence type="predicted"/>
<evidence type="ECO:0000313" key="2">
    <source>
        <dbReference type="Proteomes" id="UP001622594"/>
    </source>
</evidence>
<name>A0ABZ1LPG0_9ACTN</name>
<evidence type="ECO:0000313" key="1">
    <source>
        <dbReference type="EMBL" id="WTR75004.1"/>
    </source>
</evidence>
<sequence>MLLALSAVAALTLAGCTEVKGEYATPSELCGVPVDPSVLEPVLLPGESLTTSSVDSDAQTRRCDVSVDGERVLALEGRLGAPSENYRATWDWQMPQGTEVNIGDEARSTDTVLGAARKCAVQGQEYVFVARAERFYPKRDDAAGRKEAMVRFMTSYFPAAQKAVDCTG</sequence>
<dbReference type="RefSeq" id="WP_327159593.1">
    <property type="nucleotide sequence ID" value="NZ_CP108062.1"/>
</dbReference>
<evidence type="ECO:0008006" key="3">
    <source>
        <dbReference type="Google" id="ProtNLM"/>
    </source>
</evidence>
<reference evidence="1 2" key="1">
    <citation type="submission" date="2022-10" db="EMBL/GenBank/DDBJ databases">
        <title>The complete genomes of actinobacterial strains from the NBC collection.</title>
        <authorList>
            <person name="Joergensen T.S."/>
            <person name="Alvarez Arevalo M."/>
            <person name="Sterndorff E.B."/>
            <person name="Faurdal D."/>
            <person name="Vuksanovic O."/>
            <person name="Mourched A.-S."/>
            <person name="Charusanti P."/>
            <person name="Shaw S."/>
            <person name="Blin K."/>
            <person name="Weber T."/>
        </authorList>
    </citation>
    <scope>NUCLEOTIDE SEQUENCE [LARGE SCALE GENOMIC DNA]</scope>
    <source>
        <strain evidence="1 2">NBC_00123</strain>
    </source>
</reference>